<keyword evidence="4 7" id="KW-1133">Transmembrane helix</keyword>
<keyword evidence="10" id="KW-1185">Reference proteome</keyword>
<reference evidence="9 10" key="1">
    <citation type="journal article" date="2025" name="Int. J. Syst. Evol. Microbiol.">
        <title>Desulfovibrio falkowii sp. nov., Porphyromonas miyakawae sp. nov., Mediterraneibacter flintii sp. nov. and Owariibacterium komagatae gen. nov., sp. nov., isolated from human faeces.</title>
        <authorList>
            <person name="Hamaguchi T."/>
            <person name="Ohara M."/>
            <person name="Hisatomi A."/>
            <person name="Sekiguchi K."/>
            <person name="Takeda J.I."/>
            <person name="Ueyama J."/>
            <person name="Ito M."/>
            <person name="Nishiwaki H."/>
            <person name="Ogi T."/>
            <person name="Hirayama M."/>
            <person name="Ohkuma M."/>
            <person name="Sakamoto M."/>
            <person name="Ohno K."/>
        </authorList>
    </citation>
    <scope>NUCLEOTIDE SEQUENCE [LARGE SCALE GENOMIC DNA]</scope>
    <source>
        <strain evidence="9 10">13CB11C</strain>
    </source>
</reference>
<dbReference type="PANTHER" id="PTHR33545:SF5">
    <property type="entry name" value="UPF0750 MEMBRANE PROTEIN YITT"/>
    <property type="match status" value="1"/>
</dbReference>
<dbReference type="PANTHER" id="PTHR33545">
    <property type="entry name" value="UPF0750 MEMBRANE PROTEIN YITT-RELATED"/>
    <property type="match status" value="1"/>
</dbReference>
<comment type="caution">
    <text evidence="9">The sequence shown here is derived from an EMBL/GenBank/DDBJ whole genome shotgun (WGS) entry which is preliminary data.</text>
</comment>
<dbReference type="InterPro" id="IPR019264">
    <property type="entry name" value="DUF2179"/>
</dbReference>
<dbReference type="Proteomes" id="UP001628220">
    <property type="component" value="Unassembled WGS sequence"/>
</dbReference>
<evidence type="ECO:0000256" key="3">
    <source>
        <dbReference type="ARBA" id="ARBA00022692"/>
    </source>
</evidence>
<proteinExistence type="predicted"/>
<dbReference type="EMBL" id="BAAFSF010000001">
    <property type="protein sequence ID" value="GAB1251750.1"/>
    <property type="molecule type" value="Genomic_DNA"/>
</dbReference>
<evidence type="ECO:0000259" key="8">
    <source>
        <dbReference type="Pfam" id="PF10035"/>
    </source>
</evidence>
<evidence type="ECO:0000313" key="9">
    <source>
        <dbReference type="EMBL" id="GAB1251750.1"/>
    </source>
</evidence>
<comment type="subcellular location">
    <subcellularLocation>
        <location evidence="1">Cell membrane</location>
        <topology evidence="1">Multi-pass membrane protein</topology>
    </subcellularLocation>
</comment>
<feature type="domain" description="DUF2179" evidence="8">
    <location>
        <begin position="254"/>
        <end position="302"/>
    </location>
</feature>
<sequence length="310" mass="33819">MLFRNDRAPKRRNPFSENGTPQVKRIATDASLLILGAIFQSAAYGLFNAPAGIVPGGVYGISIAINHLTKGIFEAFPNGLPIGTVSLFFNVPLFLLAARSLGVRSGVKTVATFVLIALMTDFITRYITKGQPVVVGDPLLSAVYGGATLGLGVFLTFRVGSTSAGTDVLARVLSKGTNNKTSNYIILIDSLVVLFGLLVFRDIKVPLYSLITIFCYGKVLDLLSPENPNKAIFIVSEQPEKLRDLIVTELRLRATYLHGRGMYMGKERDIIFMIAQRKEVPQLKKKVLEQDPKAFIATMNATNDTLPPLI</sequence>
<feature type="transmembrane region" description="Helical" evidence="7">
    <location>
        <begin position="110"/>
        <end position="127"/>
    </location>
</feature>
<evidence type="ECO:0000256" key="1">
    <source>
        <dbReference type="ARBA" id="ARBA00004651"/>
    </source>
</evidence>
<dbReference type="Gene3D" id="3.30.70.120">
    <property type="match status" value="1"/>
</dbReference>
<keyword evidence="2" id="KW-1003">Cell membrane</keyword>
<dbReference type="CDD" id="cd16380">
    <property type="entry name" value="YitT_C"/>
    <property type="match status" value="1"/>
</dbReference>
<dbReference type="InterPro" id="IPR015867">
    <property type="entry name" value="N-reg_PII/ATP_PRibTrfase_C"/>
</dbReference>
<evidence type="ECO:0000256" key="6">
    <source>
        <dbReference type="SAM" id="MobiDB-lite"/>
    </source>
</evidence>
<dbReference type="InterPro" id="IPR003740">
    <property type="entry name" value="YitT"/>
</dbReference>
<name>A0ABQ0E203_9PORP</name>
<dbReference type="RefSeq" id="WP_411915611.1">
    <property type="nucleotide sequence ID" value="NZ_BAAFSF010000001.1"/>
</dbReference>
<keyword evidence="5 7" id="KW-0472">Membrane</keyword>
<dbReference type="Pfam" id="PF02588">
    <property type="entry name" value="YitT_membrane"/>
    <property type="match status" value="1"/>
</dbReference>
<evidence type="ECO:0000256" key="7">
    <source>
        <dbReference type="SAM" id="Phobius"/>
    </source>
</evidence>
<dbReference type="Pfam" id="PF10035">
    <property type="entry name" value="DUF2179"/>
    <property type="match status" value="1"/>
</dbReference>
<evidence type="ECO:0000256" key="4">
    <source>
        <dbReference type="ARBA" id="ARBA00022989"/>
    </source>
</evidence>
<feature type="region of interest" description="Disordered" evidence="6">
    <location>
        <begin position="1"/>
        <end position="20"/>
    </location>
</feature>
<feature type="transmembrane region" description="Helical" evidence="7">
    <location>
        <begin position="181"/>
        <end position="200"/>
    </location>
</feature>
<feature type="transmembrane region" description="Helical" evidence="7">
    <location>
        <begin position="80"/>
        <end position="98"/>
    </location>
</feature>
<accession>A0ABQ0E203</accession>
<evidence type="ECO:0000256" key="5">
    <source>
        <dbReference type="ARBA" id="ARBA00023136"/>
    </source>
</evidence>
<feature type="transmembrane region" description="Helical" evidence="7">
    <location>
        <begin position="139"/>
        <end position="160"/>
    </location>
</feature>
<organism evidence="9 10">
    <name type="scientific">Porphyromonas miyakawae</name>
    <dbReference type="NCBI Taxonomy" id="3137470"/>
    <lineage>
        <taxon>Bacteria</taxon>
        <taxon>Pseudomonadati</taxon>
        <taxon>Bacteroidota</taxon>
        <taxon>Bacteroidia</taxon>
        <taxon>Bacteroidales</taxon>
        <taxon>Porphyromonadaceae</taxon>
        <taxon>Porphyromonas</taxon>
    </lineage>
</organism>
<dbReference type="InterPro" id="IPR051461">
    <property type="entry name" value="UPF0750_membrane"/>
</dbReference>
<protein>
    <submittedName>
        <fullName evidence="9">YitT family protein</fullName>
    </submittedName>
</protein>
<keyword evidence="3 7" id="KW-0812">Transmembrane</keyword>
<dbReference type="PIRSF" id="PIRSF006483">
    <property type="entry name" value="Membrane_protein_YitT"/>
    <property type="match status" value="1"/>
</dbReference>
<gene>
    <name evidence="9" type="ORF">Tsumi_08540</name>
</gene>
<evidence type="ECO:0000256" key="2">
    <source>
        <dbReference type="ARBA" id="ARBA00022475"/>
    </source>
</evidence>
<evidence type="ECO:0000313" key="10">
    <source>
        <dbReference type="Proteomes" id="UP001628220"/>
    </source>
</evidence>